<reference evidence="3" key="1">
    <citation type="submission" date="2022-12" db="EMBL/GenBank/DDBJ databases">
        <title>Genome assemblies of Blomia tropicalis.</title>
        <authorList>
            <person name="Cui Y."/>
        </authorList>
    </citation>
    <scope>NUCLEOTIDE SEQUENCE</scope>
    <source>
        <tissue evidence="3">Adult mites</tissue>
    </source>
</reference>
<proteinExistence type="predicted"/>
<dbReference type="PANTHER" id="PTHR18849">
    <property type="entry name" value="LEUCINE RICH REPEAT PROTEIN"/>
    <property type="match status" value="1"/>
</dbReference>
<comment type="caution">
    <text evidence="3">The sequence shown here is derived from an EMBL/GenBank/DDBJ whole genome shotgun (WGS) entry which is preliminary data.</text>
</comment>
<sequence length="448" mass="52432">MTGDYRTFIDELYNKYCEDEPLEELELKPNDTHNRVYQYVGFDKLMSKLKMVCNLPNIILANRNIGSCGNVDFQKFTLLKVYSLDLSLNQITNWKSILEIISLTKCLREINLSGNPLLPPTNEEIEMIGNKFNNIRILVLGNLTYSWEDVCKCAILMPHIENINLIKNAITKITNADIYENLKSLCLMKNPISSWDEICKLGKLSKLEKLEVNSCSIKSISFGNNVENTDKCDLFPALNFLDLSGNLINDWKSIAQLNRLRNLSDLRMHHIPLYDTNQYGSIFNCIISRISGLQKLNQELITKEKRIDGEKYYLRIIYPEFLQQNDSVSREKFFEENPCFQNLLKKYGEPIIAKQLTKEDKIKQNFLNLKICDKENDEECKRLIQKQFPISIKVSNLKFILRRLLKIGIEQDFQLAIESKDYNEIMDDRYDVNKYRIDLDHIIYVQRL</sequence>
<evidence type="ECO:0000313" key="3">
    <source>
        <dbReference type="EMBL" id="KAJ6217180.1"/>
    </source>
</evidence>
<dbReference type="OMA" id="EIHYLRF"/>
<keyword evidence="2" id="KW-0677">Repeat</keyword>
<dbReference type="PROSITE" id="PS51450">
    <property type="entry name" value="LRR"/>
    <property type="match status" value="2"/>
</dbReference>
<dbReference type="InterPro" id="IPR001611">
    <property type="entry name" value="Leu-rich_rpt"/>
</dbReference>
<dbReference type="SUPFAM" id="SSF52058">
    <property type="entry name" value="L domain-like"/>
    <property type="match status" value="1"/>
</dbReference>
<evidence type="ECO:0000256" key="2">
    <source>
        <dbReference type="ARBA" id="ARBA00022737"/>
    </source>
</evidence>
<accession>A0A9Q0RK92</accession>
<dbReference type="Gene3D" id="3.80.10.10">
    <property type="entry name" value="Ribonuclease Inhibitor"/>
    <property type="match status" value="3"/>
</dbReference>
<evidence type="ECO:0000256" key="1">
    <source>
        <dbReference type="ARBA" id="ARBA00022614"/>
    </source>
</evidence>
<organism evidence="3 4">
    <name type="scientific">Blomia tropicalis</name>
    <name type="common">Mite</name>
    <dbReference type="NCBI Taxonomy" id="40697"/>
    <lineage>
        <taxon>Eukaryota</taxon>
        <taxon>Metazoa</taxon>
        <taxon>Ecdysozoa</taxon>
        <taxon>Arthropoda</taxon>
        <taxon>Chelicerata</taxon>
        <taxon>Arachnida</taxon>
        <taxon>Acari</taxon>
        <taxon>Acariformes</taxon>
        <taxon>Sarcoptiformes</taxon>
        <taxon>Astigmata</taxon>
        <taxon>Glycyphagoidea</taxon>
        <taxon>Echimyopodidae</taxon>
        <taxon>Blomia</taxon>
    </lineage>
</organism>
<gene>
    <name evidence="3" type="ORF">RDWZM_008337</name>
</gene>
<dbReference type="PANTHER" id="PTHR18849:SF0">
    <property type="entry name" value="CILIA- AND FLAGELLA-ASSOCIATED PROTEIN 410-RELATED"/>
    <property type="match status" value="1"/>
</dbReference>
<keyword evidence="1" id="KW-0433">Leucine-rich repeat</keyword>
<name>A0A9Q0RK92_BLOTA</name>
<dbReference type="AlphaFoldDB" id="A0A9Q0RK92"/>
<dbReference type="Gene3D" id="3.10.20.90">
    <property type="entry name" value="Phosphatidylinositol 3-kinase Catalytic Subunit, Chain A, domain 1"/>
    <property type="match status" value="1"/>
</dbReference>
<dbReference type="EMBL" id="JAPWDV010000003">
    <property type="protein sequence ID" value="KAJ6217180.1"/>
    <property type="molecule type" value="Genomic_DNA"/>
</dbReference>
<protein>
    <submittedName>
        <fullName evidence="3">Uncharacterized protein</fullName>
    </submittedName>
</protein>
<evidence type="ECO:0000313" key="4">
    <source>
        <dbReference type="Proteomes" id="UP001142055"/>
    </source>
</evidence>
<dbReference type="Proteomes" id="UP001142055">
    <property type="component" value="Chromosome 3"/>
</dbReference>
<keyword evidence="4" id="KW-1185">Reference proteome</keyword>
<dbReference type="InterPro" id="IPR032675">
    <property type="entry name" value="LRR_dom_sf"/>
</dbReference>